<comment type="caution">
    <text evidence="3">The sequence shown here is derived from an EMBL/GenBank/DDBJ whole genome shotgun (WGS) entry which is preliminary data.</text>
</comment>
<dbReference type="RefSeq" id="WP_267664533.1">
    <property type="nucleotide sequence ID" value="NZ_JAODIX010000039.1"/>
</dbReference>
<evidence type="ECO:0000313" key="4">
    <source>
        <dbReference type="Proteomes" id="UP001596390"/>
    </source>
</evidence>
<dbReference type="NCBIfam" id="TIGR04354">
    <property type="entry name" value="amphi-Trp"/>
    <property type="match status" value="1"/>
</dbReference>
<dbReference type="Pfam" id="PF20068">
    <property type="entry name" value="Amphi-Trp"/>
    <property type="match status" value="1"/>
</dbReference>
<proteinExistence type="predicted"/>
<dbReference type="Proteomes" id="UP001596390">
    <property type="component" value="Unassembled WGS sequence"/>
</dbReference>
<feature type="domain" description="Amphi-Trp" evidence="2">
    <location>
        <begin position="1"/>
        <end position="94"/>
    </location>
</feature>
<feature type="compositionally biased region" description="Basic and acidic residues" evidence="1">
    <location>
        <begin position="54"/>
        <end position="63"/>
    </location>
</feature>
<sequence>MPEEVLFESESRRSREEIAAYLRTVVESLESGSEITFVRGEESVTMDPPARPTFEVKAEREGPADGPGELSVEFELEWDEDGESGGPGGELQIE</sequence>
<dbReference type="AlphaFoldDB" id="A0ABD5YDD6"/>
<reference evidence="3 4" key="1">
    <citation type="journal article" date="2019" name="Int. J. Syst. Evol. Microbiol.">
        <title>The Global Catalogue of Microorganisms (GCM) 10K type strain sequencing project: providing services to taxonomists for standard genome sequencing and annotation.</title>
        <authorList>
            <consortium name="The Broad Institute Genomics Platform"/>
            <consortium name="The Broad Institute Genome Sequencing Center for Infectious Disease"/>
            <person name="Wu L."/>
            <person name="Ma J."/>
        </authorList>
    </citation>
    <scope>NUCLEOTIDE SEQUENCE [LARGE SCALE GENOMIC DNA]</scope>
    <source>
        <strain evidence="3 4">Q85</strain>
    </source>
</reference>
<evidence type="ECO:0000313" key="3">
    <source>
        <dbReference type="EMBL" id="MFC7187308.1"/>
    </source>
</evidence>
<feature type="region of interest" description="Disordered" evidence="1">
    <location>
        <begin position="41"/>
        <end position="94"/>
    </location>
</feature>
<feature type="compositionally biased region" description="Acidic residues" evidence="1">
    <location>
        <begin position="72"/>
        <end position="83"/>
    </location>
</feature>
<gene>
    <name evidence="3" type="ORF">ACFQMK_10490</name>
</gene>
<feature type="compositionally biased region" description="Gly residues" evidence="1">
    <location>
        <begin position="84"/>
        <end position="94"/>
    </location>
</feature>
<dbReference type="InterPro" id="IPR027598">
    <property type="entry name" value="Amphi-Trp_dom"/>
</dbReference>
<protein>
    <submittedName>
        <fullName evidence="3">Amphi-Trp domain-containing protein</fullName>
    </submittedName>
</protein>
<evidence type="ECO:0000256" key="1">
    <source>
        <dbReference type="SAM" id="MobiDB-lite"/>
    </source>
</evidence>
<keyword evidence="4" id="KW-1185">Reference proteome</keyword>
<evidence type="ECO:0000259" key="2">
    <source>
        <dbReference type="Pfam" id="PF20068"/>
    </source>
</evidence>
<organism evidence="3 4">
    <name type="scientific">Halorubrum yunnanense</name>
    <dbReference type="NCBI Taxonomy" id="1526162"/>
    <lineage>
        <taxon>Archaea</taxon>
        <taxon>Methanobacteriati</taxon>
        <taxon>Methanobacteriota</taxon>
        <taxon>Stenosarchaea group</taxon>
        <taxon>Halobacteria</taxon>
        <taxon>Halobacteriales</taxon>
        <taxon>Haloferacaceae</taxon>
        <taxon>Halorubrum</taxon>
    </lineage>
</organism>
<accession>A0ABD5YDD6</accession>
<dbReference type="EMBL" id="JBHSZZ010000039">
    <property type="protein sequence ID" value="MFC7187308.1"/>
    <property type="molecule type" value="Genomic_DNA"/>
</dbReference>
<name>A0ABD5YDD6_9EURY</name>